<dbReference type="EMBL" id="CP003125">
    <property type="protein sequence ID" value="AEV20917.1"/>
    <property type="molecule type" value="Genomic_DNA"/>
</dbReference>
<organism evidence="1 2">
    <name type="scientific">Geobacillus thermoleovorans CCB_US3_UF5</name>
    <dbReference type="NCBI Taxonomy" id="1111068"/>
    <lineage>
        <taxon>Bacteria</taxon>
        <taxon>Bacillati</taxon>
        <taxon>Bacillota</taxon>
        <taxon>Bacilli</taxon>
        <taxon>Bacillales</taxon>
        <taxon>Anoxybacillaceae</taxon>
        <taxon>Geobacillus</taxon>
        <taxon>Geobacillus thermoleovorans group</taxon>
    </lineage>
</organism>
<protein>
    <submittedName>
        <fullName evidence="1">Uncharacterized protein</fullName>
    </submittedName>
</protein>
<dbReference type="Proteomes" id="UP000005636">
    <property type="component" value="Chromosome"/>
</dbReference>
<evidence type="ECO:0000313" key="2">
    <source>
        <dbReference type="Proteomes" id="UP000005636"/>
    </source>
</evidence>
<evidence type="ECO:0000313" key="1">
    <source>
        <dbReference type="EMBL" id="AEV20917.1"/>
    </source>
</evidence>
<name>A0ABN4A399_GEOTH</name>
<sequence>MAKKVKGAAAFCNETNVKNNCFFGVTNCYKKDKKSKRAVCKKQP</sequence>
<accession>A0ABN4A399</accession>
<gene>
    <name evidence="1" type="ORF">GTCCBUS3UF5_36160</name>
</gene>
<reference evidence="1 2" key="1">
    <citation type="submission" date="2011-11" db="EMBL/GenBank/DDBJ databases">
        <title>Complete genome sequence of thermophilic Geobacillus thermoleovorans CCB_US3_UF5.</title>
        <authorList>
            <person name="Muhd Sakaff M.K.L."/>
            <person name="Abdul Rahman A.Y."/>
            <person name="Saito J.A."/>
            <person name="Hou S."/>
            <person name="Alam M."/>
        </authorList>
    </citation>
    <scope>NUCLEOTIDE SEQUENCE [LARGE SCALE GENOMIC DNA]</scope>
    <source>
        <strain evidence="1 2">CCB_US3_UF5</strain>
    </source>
</reference>
<keyword evidence="2" id="KW-1185">Reference proteome</keyword>
<proteinExistence type="predicted"/>